<proteinExistence type="predicted"/>
<feature type="region of interest" description="Disordered" evidence="1">
    <location>
        <begin position="69"/>
        <end position="99"/>
    </location>
</feature>
<feature type="compositionally biased region" description="Basic and acidic residues" evidence="1">
    <location>
        <begin position="81"/>
        <end position="94"/>
    </location>
</feature>
<dbReference type="EMBL" id="JAULSV010000003">
    <property type="protein sequence ID" value="KAK0649108.1"/>
    <property type="molecule type" value="Genomic_DNA"/>
</dbReference>
<sequence>MGGACSTCSALPQGLGLDANCRDDDAPDDLRQLVAPHHSTFDDLSASADRGCQVCGLFRTALLQDRWVEPPGQTELTPAQAEDRHRELDKPPDERDPDLDPPFSYACPASFFVKLDTCLCLWGNDPHAPPCHAIAGLQIARCYVLNQILGLSRHCKPEQHLIDGTGWCRIGLSSSTNDVMVRGWGLLGTFPPPKTDFGLAKTWIQDCIDNHGDCPKPSLSLPARILDVGTPGTADIRLLANDSKAQGHYAALSYCWGQRKPLKLAEATYAKFVSGFPYTELPKTFQDAVSATWSLGLKYLWIDSLCIIQDSKADWEAQCSQMADIYAGSFVTLAADASKDCESGFLTERKTPTSVSAQLPGNSQAPPITLFAYRNSTGENLRYCLSFRFRQDHITSPLFKRAWVFQEMMLSGRVLHFDAYKTLMECWAFTRTEMAHFPIIANRDRTHVENTSKASFSKIMKNASTTNDWYLHWLDLLQDYAGRQLTIKADRLPALSGLASRVHRVTGDRYLAGVWMSHLPEALIWTEDVPREHWEPTEYIAPSWSWASANRPGLRWVAPSEDAPSDSVSLAVVEALLEPEGHDPFGAVKRGARLVVTGKLLSSCAVRLNKVGAWQLRPKFSRQALGERDIWMFFWDSQPSSALTSVKWRQLHILLISLETSPGEGTALVLERVGGVRATYRRVGLARKVVYSRYLYRHQTDILVASQLELAFATVKTKTIHLI</sequence>
<feature type="domain" description="Heterokaryon incompatibility" evidence="2">
    <location>
        <begin position="249"/>
        <end position="407"/>
    </location>
</feature>
<evidence type="ECO:0000313" key="3">
    <source>
        <dbReference type="EMBL" id="KAK0649108.1"/>
    </source>
</evidence>
<comment type="caution">
    <text evidence="3">The sequence shown here is derived from an EMBL/GenBank/DDBJ whole genome shotgun (WGS) entry which is preliminary data.</text>
</comment>
<dbReference type="PANTHER" id="PTHR33112">
    <property type="entry name" value="DOMAIN PROTEIN, PUTATIVE-RELATED"/>
    <property type="match status" value="1"/>
</dbReference>
<evidence type="ECO:0000313" key="4">
    <source>
        <dbReference type="Proteomes" id="UP001174936"/>
    </source>
</evidence>
<dbReference type="PANTHER" id="PTHR33112:SF16">
    <property type="entry name" value="HETEROKARYON INCOMPATIBILITY DOMAIN-CONTAINING PROTEIN"/>
    <property type="match status" value="1"/>
</dbReference>
<dbReference type="Pfam" id="PF06985">
    <property type="entry name" value="HET"/>
    <property type="match status" value="1"/>
</dbReference>
<name>A0AA39YAM4_9PEZI</name>
<organism evidence="3 4">
    <name type="scientific">Cercophora newfieldiana</name>
    <dbReference type="NCBI Taxonomy" id="92897"/>
    <lineage>
        <taxon>Eukaryota</taxon>
        <taxon>Fungi</taxon>
        <taxon>Dikarya</taxon>
        <taxon>Ascomycota</taxon>
        <taxon>Pezizomycotina</taxon>
        <taxon>Sordariomycetes</taxon>
        <taxon>Sordariomycetidae</taxon>
        <taxon>Sordariales</taxon>
        <taxon>Lasiosphaeriaceae</taxon>
        <taxon>Cercophora</taxon>
    </lineage>
</organism>
<reference evidence="3" key="1">
    <citation type="submission" date="2023-06" db="EMBL/GenBank/DDBJ databases">
        <title>Genome-scale phylogeny and comparative genomics of the fungal order Sordariales.</title>
        <authorList>
            <consortium name="Lawrence Berkeley National Laboratory"/>
            <person name="Hensen N."/>
            <person name="Bonometti L."/>
            <person name="Westerberg I."/>
            <person name="Brannstrom I.O."/>
            <person name="Guillou S."/>
            <person name="Cros-Aarteil S."/>
            <person name="Calhoun S."/>
            <person name="Haridas S."/>
            <person name="Kuo A."/>
            <person name="Mondo S."/>
            <person name="Pangilinan J."/>
            <person name="Riley R."/>
            <person name="Labutti K."/>
            <person name="Andreopoulos B."/>
            <person name="Lipzen A."/>
            <person name="Chen C."/>
            <person name="Yanf M."/>
            <person name="Daum C."/>
            <person name="Ng V."/>
            <person name="Clum A."/>
            <person name="Steindorff A."/>
            <person name="Ohm R."/>
            <person name="Martin F."/>
            <person name="Silar P."/>
            <person name="Natvig D."/>
            <person name="Lalanne C."/>
            <person name="Gautier V."/>
            <person name="Ament-Velasquez S.L."/>
            <person name="Kruys A."/>
            <person name="Hutchinson M.I."/>
            <person name="Powell A.J."/>
            <person name="Barry K."/>
            <person name="Miller A.N."/>
            <person name="Grigoriev I.V."/>
            <person name="Debuchy R."/>
            <person name="Gladieux P."/>
            <person name="Thoren M.H."/>
            <person name="Johannesson H."/>
        </authorList>
    </citation>
    <scope>NUCLEOTIDE SEQUENCE</scope>
    <source>
        <strain evidence="3">SMH2532-1</strain>
    </source>
</reference>
<dbReference type="AlphaFoldDB" id="A0AA39YAM4"/>
<dbReference type="InterPro" id="IPR010730">
    <property type="entry name" value="HET"/>
</dbReference>
<keyword evidence="4" id="KW-1185">Reference proteome</keyword>
<evidence type="ECO:0000259" key="2">
    <source>
        <dbReference type="Pfam" id="PF06985"/>
    </source>
</evidence>
<accession>A0AA39YAM4</accession>
<evidence type="ECO:0000256" key="1">
    <source>
        <dbReference type="SAM" id="MobiDB-lite"/>
    </source>
</evidence>
<gene>
    <name evidence="3" type="ORF">B0T16DRAFT_125809</name>
</gene>
<dbReference type="Proteomes" id="UP001174936">
    <property type="component" value="Unassembled WGS sequence"/>
</dbReference>
<protein>
    <submittedName>
        <fullName evidence="3">Heterokaryon incompatibility protein-domain-containing protein</fullName>
    </submittedName>
</protein>